<dbReference type="InterPro" id="IPR013655">
    <property type="entry name" value="PAS_fold_3"/>
</dbReference>
<dbReference type="InterPro" id="IPR027417">
    <property type="entry name" value="P-loop_NTPase"/>
</dbReference>
<dbReference type="InterPro" id="IPR003018">
    <property type="entry name" value="GAF"/>
</dbReference>
<evidence type="ECO:0000256" key="5">
    <source>
        <dbReference type="ARBA" id="ARBA00022741"/>
    </source>
</evidence>
<dbReference type="InterPro" id="IPR041664">
    <property type="entry name" value="AAA_16"/>
</dbReference>
<dbReference type="InterPro" id="IPR036890">
    <property type="entry name" value="HATPase_C_sf"/>
</dbReference>
<organism evidence="15 16">
    <name type="scientific">Saitoella complicata (strain BCRC 22490 / CBS 7301 / JCM 7358 / NBRC 10748 / NRRL Y-17804)</name>
    <dbReference type="NCBI Taxonomy" id="698492"/>
    <lineage>
        <taxon>Eukaryota</taxon>
        <taxon>Fungi</taxon>
        <taxon>Dikarya</taxon>
        <taxon>Ascomycota</taxon>
        <taxon>Taphrinomycotina</taxon>
        <taxon>Taphrinomycotina incertae sedis</taxon>
        <taxon>Saitoella</taxon>
    </lineage>
</organism>
<dbReference type="Pfam" id="PF13185">
    <property type="entry name" value="GAF_2"/>
    <property type="match status" value="1"/>
</dbReference>
<dbReference type="CDD" id="cd16922">
    <property type="entry name" value="HATPase_EvgS-ArcB-TorS-like"/>
    <property type="match status" value="1"/>
</dbReference>
<reference evidence="15 16" key="1">
    <citation type="journal article" date="2011" name="J. Gen. Appl. Microbiol.">
        <title>Draft genome sequencing of the enigmatic yeast Saitoella complicata.</title>
        <authorList>
            <person name="Nishida H."/>
            <person name="Hamamoto M."/>
            <person name="Sugiyama J."/>
        </authorList>
    </citation>
    <scope>NUCLEOTIDE SEQUENCE [LARGE SCALE GENOMIC DNA]</scope>
    <source>
        <strain evidence="15 16">NRRL Y-17804</strain>
    </source>
</reference>
<evidence type="ECO:0000259" key="11">
    <source>
        <dbReference type="PROSITE" id="PS50011"/>
    </source>
</evidence>
<dbReference type="SUPFAM" id="SSF55874">
    <property type="entry name" value="ATPase domain of HSP90 chaperone/DNA topoisomerase II/histidine kinase"/>
    <property type="match status" value="1"/>
</dbReference>
<dbReference type="InterPro" id="IPR029016">
    <property type="entry name" value="GAF-like_dom_sf"/>
</dbReference>
<dbReference type="CDD" id="cd17546">
    <property type="entry name" value="REC_hyHK_CKI1_RcsC-like"/>
    <property type="match status" value="1"/>
</dbReference>
<dbReference type="PROSITE" id="PS50011">
    <property type="entry name" value="PROTEIN_KINASE_DOM"/>
    <property type="match status" value="1"/>
</dbReference>
<reference evidence="15 16" key="3">
    <citation type="journal article" date="2015" name="Genome Announc.">
        <title>Draft Genome Sequence of the Archiascomycetous Yeast Saitoella complicata.</title>
        <authorList>
            <person name="Yamauchi K."/>
            <person name="Kondo S."/>
            <person name="Hamamoto M."/>
            <person name="Takahashi Y."/>
            <person name="Ogura Y."/>
            <person name="Hayashi T."/>
            <person name="Nishida H."/>
        </authorList>
    </citation>
    <scope>NUCLEOTIDE SEQUENCE [LARGE SCALE GENOMIC DNA]</scope>
    <source>
        <strain evidence="15 16">NRRL Y-17804</strain>
    </source>
</reference>
<feature type="compositionally biased region" description="Low complexity" evidence="10">
    <location>
        <begin position="615"/>
        <end position="631"/>
    </location>
</feature>
<keyword evidence="5" id="KW-0547">Nucleotide-binding</keyword>
<feature type="domain" description="Response regulatory" evidence="13">
    <location>
        <begin position="2359"/>
        <end position="2482"/>
    </location>
</feature>
<keyword evidence="8" id="KW-0902">Two-component regulatory system</keyword>
<dbReference type="Gene3D" id="3.30.450.40">
    <property type="match status" value="1"/>
</dbReference>
<evidence type="ECO:0000259" key="12">
    <source>
        <dbReference type="PROSITE" id="PS50109"/>
    </source>
</evidence>
<dbReference type="STRING" id="698492.A0A0E9NRN6"/>
<dbReference type="InterPro" id="IPR003593">
    <property type="entry name" value="AAA+_ATPase"/>
</dbReference>
<keyword evidence="4" id="KW-0808">Transferase</keyword>
<dbReference type="FunFam" id="3.30.565.10:FF:000010">
    <property type="entry name" value="Sensor histidine kinase RcsC"/>
    <property type="match status" value="1"/>
</dbReference>
<evidence type="ECO:0000256" key="8">
    <source>
        <dbReference type="ARBA" id="ARBA00023012"/>
    </source>
</evidence>
<feature type="domain" description="Histidine kinase" evidence="12">
    <location>
        <begin position="1931"/>
        <end position="2158"/>
    </location>
</feature>
<evidence type="ECO:0000256" key="7">
    <source>
        <dbReference type="ARBA" id="ARBA00022840"/>
    </source>
</evidence>
<dbReference type="InterPro" id="IPR035965">
    <property type="entry name" value="PAS-like_dom_sf"/>
</dbReference>
<feature type="compositionally biased region" description="Polar residues" evidence="10">
    <location>
        <begin position="1"/>
        <end position="29"/>
    </location>
</feature>
<evidence type="ECO:0000256" key="2">
    <source>
        <dbReference type="ARBA" id="ARBA00012438"/>
    </source>
</evidence>
<dbReference type="InterPro" id="IPR011009">
    <property type="entry name" value="Kinase-like_dom_sf"/>
</dbReference>
<dbReference type="InterPro" id="IPR000719">
    <property type="entry name" value="Prot_kinase_dom"/>
</dbReference>
<dbReference type="InterPro" id="IPR036097">
    <property type="entry name" value="HisK_dim/P_sf"/>
</dbReference>
<dbReference type="InterPro" id="IPR000014">
    <property type="entry name" value="PAS"/>
</dbReference>
<dbReference type="PROSITE" id="PS50113">
    <property type="entry name" value="PAC"/>
    <property type="match status" value="1"/>
</dbReference>
<keyword evidence="3 9" id="KW-0597">Phosphoprotein</keyword>
<dbReference type="Gene3D" id="3.30.565.10">
    <property type="entry name" value="Histidine kinase-like ATPase, C-terminal domain"/>
    <property type="match status" value="1"/>
</dbReference>
<dbReference type="SUPFAM" id="SSF52172">
    <property type="entry name" value="CheY-like"/>
    <property type="match status" value="1"/>
</dbReference>
<dbReference type="SUPFAM" id="SSF55785">
    <property type="entry name" value="PYP-like sensor domain (PAS domain)"/>
    <property type="match status" value="1"/>
</dbReference>
<evidence type="ECO:0000256" key="4">
    <source>
        <dbReference type="ARBA" id="ARBA00022679"/>
    </source>
</evidence>
<dbReference type="FunFam" id="1.10.287.130:FF:000002">
    <property type="entry name" value="Two-component osmosensing histidine kinase"/>
    <property type="match status" value="1"/>
</dbReference>
<feature type="modified residue" description="4-aspartylphosphate" evidence="9">
    <location>
        <position position="2411"/>
    </location>
</feature>
<gene>
    <name evidence="15" type="ORF">G7K_6598-t1</name>
</gene>
<sequence>MATPTNDYNGTDDMTPQRRPSTADGTVTGNNANINPAIASINSQLSNLTHYSFSPELYTFTRPSPTAFNVSEDAYFLRGTHISTNTPVIAKVSQHVLRLEREYHVFQHLGGIEEAFSGGKEEQIGRGEGKARKLVVDVLDLVHAHSRAEMNLGQARGPGPGPGSCAAIIYTDPGLNALADWTSTEMITVPPFLDFAIAACEVLEFIHGQDLVHGELRPESFHWNVEEGVVRLMNFGSGLKSFQNGLTSSGWSSLAREKGVEGRLMFISPEQTGRTSNEPDHRTDIYSLGILFYMLLTRQYPFEGSPMEILQAALSRRTPAVHTVRPDVPEVITHIIQKMTAKMTDERYHSAGGLKADLLECQRQLRSGEAGTGIEAFLLGQKDVTSFFCLPAKIFGRDQERETMLGIVRRVARRHQVASAQRMGIIDVHTQPSLSEAHLEQFSNSSAASDSAYMPYSTSGMSISGSSAGGVQGRSDGSKSYCEVIALSGPTGVGKSALVNVIQSEARKYGYFASAQFDRAQQTPYGAILRGISSIMRQVLTESEAAIGEFYQELKAFLGPQFGNIYFMVDLVPELRPVLNFDAESGGGSQTGPGLTGKDSNSNLAASVEANTSAAPAAHAPSNSSNSSISSAGGGGTGAVAGSASQATDVLRSGGAKLRFVAMFLDVLRMLAQSKMITLVLDDLHAADDASLDLLANIVNSRIRMLLLVSYRDTEMLPEKLESILGSENGRVTHIPLAPLGTQAITEYVACALHREEEFVGPLAQVIEQKTKGSPFYTRELLLSLHRKGEISFDWRVGQWTYDINSVKQELDVIQRDEVDVSFLVSRLRELSPDGQAFVQWAAFVGTSFSFAMVKSLLGHRVEDFGGNSSDENVSRPKSLRDIQVNAVNGLQAALQAAIIVPGDADDDNFRFSHDGYVRAAFELSDPSDREKMHFIIAQIMLCDEDYDVYFVGDHLGKALNLVKTMADTRHARDVFYRAAAKAATSGAHEVSLGYYLKSMELLPEKPWDEPPGITYEEVLELYLLTAECHWWCRNLVEAQELVDEIFKKAKSIQDKAPAYRLLSRLLYEKRQYSDSMDKIMDCLTQLDDSITREPTMELLNDMFMKLKPRVESMDFEEALEAPMITNERMITISSLLAEALASAYFCSPLLFLYSALMIMQLNLDHGMFEGVGIAYLAFGTVASAQYGLPRFGADVGRYGYELVVRYGDQATKARGILSYHVLMSHFHEHVRVVAPGASTAFKFAINTGDRVYATFSLAHLAVGKWAVSANLVETAAFCDYALSEIGTWGKDTDGATLVHGIGQSVRALQGLTLVDQPDGVLTDADGPFNYAEHMDWVRKTSANFEVADVWISMFQICPLFLYGHYDKAIEVGKSCTGRIALHPCLRQVRFMQFVYSLAIIAKIRRDDVTGADREEFLEQVKANQNSIATYMAIYSDNYFMWYKLVEAELLCLEGNFAQATVAFEAAGEACAEQGFRLEEAMTCQLAGEFYLRNGLKRVARGLLRDALSMYLILGATGVGEHFSQKHSVTLRSPTQGLVVDVGVQTDSVMPNFQEGRSGSIIGMNNDFQFDGPVVTQPWVNKSGIEIENAEPPTSTDDPNYLTLDIIDLTSIISSSQVLASEMNVETLFQKLLQIVIENTGGSLSAIVVKDDGIFAIAAVGHAETGKYVTYKPPRTLVDEEQDLSTRIVNYVIHTKEALFLENSLEDERFCAGAWFQQNPNGKSVIGLPIMYKATLVGVLYLEGAIHSLTSRHVSVLSLLSSQIGISITNALLFKSVQKATLANISMIESQKQALQAAKESEAKYVAVLETMPCVIYSADPVNGKLDYLNAYWWAFAGADAASWEDGAWLNHVHSEDKSVLEESMAAAIRTGAYPEVEVRLRRADGEYRWHLCRKMPLKNHSGKIVKWIGAFIDIDDQKTAVLSKTAFLANMSHELRTPFSGFYGMLNLLVETELDAEQRDIVTTAKQSCEMLLQIIDDLLNFSKLEAGKVQLEPDLIFTTEDVLADCVELVQPLAVKKGLELAFDIDPKVPTRLAGDATKIRQVLTNLLGNAVKFTKDGYVQVQCSLQAPPSYVTDPDACFIRFEVQDTGIGMSQNDMKTLFKPFSQVDGSTTRRYGGTGLGLSICLQICKLMEGDIGVTAEVDKGSTFWFYVRVRSIPANHASANSDEEIRMLSEIRQQLAGKEILLASQHKFVDRTLAPVLSSAKVHRAYSFQQAESIMTLAVDRGDPLRIVVWACDKDIAPDFIRSVLENKKLVASQIIWYYTPKTNTGVGPICGDPQSVASMVVKYGSRLTRMAAPVRRAKLVMSFSKALANLKDGGENGVPTSSPIPAKASTSRPGVSNLFTQSELESFQGKKILIAEDNPVAQKLLTKQLTKFGLEVEAANNGLEAVAHFEQHPPGYFAMFFADHHMPLCDGVEATRRIRKIERENEYEMIIPIIALTADIQQSAKESCLEAGMTKYLTKPLLQASLVSTLRQFLLQE</sequence>
<dbReference type="SUPFAM" id="SSF55781">
    <property type="entry name" value="GAF domain-like"/>
    <property type="match status" value="1"/>
</dbReference>
<feature type="region of interest" description="Disordered" evidence="10">
    <location>
        <begin position="1"/>
        <end position="31"/>
    </location>
</feature>
<dbReference type="PROSITE" id="PS50110">
    <property type="entry name" value="RESPONSE_REGULATORY"/>
    <property type="match status" value="1"/>
</dbReference>
<comment type="caution">
    <text evidence="15">The sequence shown here is derived from an EMBL/GenBank/DDBJ whole genome shotgun (WGS) entry which is preliminary data.</text>
</comment>
<dbReference type="Gene3D" id="3.30.450.20">
    <property type="entry name" value="PAS domain"/>
    <property type="match status" value="1"/>
</dbReference>
<feature type="domain" description="PAC" evidence="14">
    <location>
        <begin position="1875"/>
        <end position="1927"/>
    </location>
</feature>
<dbReference type="PROSITE" id="PS50109">
    <property type="entry name" value="HIS_KIN"/>
    <property type="match status" value="1"/>
</dbReference>
<dbReference type="SMART" id="SM00448">
    <property type="entry name" value="REC"/>
    <property type="match status" value="1"/>
</dbReference>
<dbReference type="PANTHER" id="PTHR45339:SF5">
    <property type="entry name" value="HISTIDINE KINASE"/>
    <property type="match status" value="1"/>
</dbReference>
<dbReference type="Pfam" id="PF08447">
    <property type="entry name" value="PAS_3"/>
    <property type="match status" value="1"/>
</dbReference>
<dbReference type="Proteomes" id="UP000033140">
    <property type="component" value="Unassembled WGS sequence"/>
</dbReference>
<dbReference type="InterPro" id="IPR001610">
    <property type="entry name" value="PAC"/>
</dbReference>
<dbReference type="Gene3D" id="3.40.50.2300">
    <property type="match status" value="1"/>
</dbReference>
<evidence type="ECO:0000313" key="15">
    <source>
        <dbReference type="EMBL" id="GAO52524.1"/>
    </source>
</evidence>
<dbReference type="Gene3D" id="1.10.510.10">
    <property type="entry name" value="Transferase(Phosphotransferase) domain 1"/>
    <property type="match status" value="1"/>
</dbReference>
<proteinExistence type="predicted"/>
<dbReference type="Pfam" id="PF00069">
    <property type="entry name" value="Pkinase"/>
    <property type="match status" value="1"/>
</dbReference>
<dbReference type="Pfam" id="PF00072">
    <property type="entry name" value="Response_reg"/>
    <property type="match status" value="1"/>
</dbReference>
<reference evidence="15 16" key="2">
    <citation type="journal article" date="2014" name="J. Gen. Appl. Microbiol.">
        <title>The early diverging ascomycetous budding yeast Saitoella complicata has three histone deacetylases belonging to the Clr6, Hos2, and Rpd3 lineages.</title>
        <authorList>
            <person name="Nishida H."/>
            <person name="Matsumoto T."/>
            <person name="Kondo S."/>
            <person name="Hamamoto M."/>
            <person name="Yoshikawa H."/>
        </authorList>
    </citation>
    <scope>NUCLEOTIDE SEQUENCE [LARGE SCALE GENOMIC DNA]</scope>
    <source>
        <strain evidence="15 16">NRRL Y-17804</strain>
    </source>
</reference>
<dbReference type="GO" id="GO:0000155">
    <property type="term" value="F:phosphorelay sensor kinase activity"/>
    <property type="evidence" value="ECO:0007669"/>
    <property type="project" value="InterPro"/>
</dbReference>
<dbReference type="SMART" id="SM00086">
    <property type="entry name" value="PAC"/>
    <property type="match status" value="1"/>
</dbReference>
<dbReference type="Pfam" id="PF00512">
    <property type="entry name" value="HisKA"/>
    <property type="match status" value="1"/>
</dbReference>
<evidence type="ECO:0000256" key="10">
    <source>
        <dbReference type="SAM" id="MobiDB-lite"/>
    </source>
</evidence>
<protein>
    <recommendedName>
        <fullName evidence="2">histidine kinase</fullName>
        <ecNumber evidence="2">2.7.13.3</ecNumber>
    </recommendedName>
</protein>
<dbReference type="OMA" id="QLPGYTW"/>
<dbReference type="SMART" id="SM00220">
    <property type="entry name" value="S_TKc"/>
    <property type="match status" value="1"/>
</dbReference>
<accession>A0A0E9NRN6</accession>
<keyword evidence="16" id="KW-1185">Reference proteome</keyword>
<dbReference type="InterPro" id="IPR011006">
    <property type="entry name" value="CheY-like_superfamily"/>
</dbReference>
<dbReference type="SUPFAM" id="SSF47384">
    <property type="entry name" value="Homodimeric domain of signal transducing histidine kinase"/>
    <property type="match status" value="1"/>
</dbReference>
<evidence type="ECO:0000256" key="1">
    <source>
        <dbReference type="ARBA" id="ARBA00000085"/>
    </source>
</evidence>
<dbReference type="InterPro" id="IPR000700">
    <property type="entry name" value="PAS-assoc_C"/>
</dbReference>
<dbReference type="PANTHER" id="PTHR45339">
    <property type="entry name" value="HYBRID SIGNAL TRANSDUCTION HISTIDINE KINASE J"/>
    <property type="match status" value="1"/>
</dbReference>
<feature type="region of interest" description="Disordered" evidence="10">
    <location>
        <begin position="615"/>
        <end position="635"/>
    </location>
</feature>
<dbReference type="InterPro" id="IPR003661">
    <property type="entry name" value="HisK_dim/P_dom"/>
</dbReference>
<dbReference type="SUPFAM" id="SSF56112">
    <property type="entry name" value="Protein kinase-like (PK-like)"/>
    <property type="match status" value="1"/>
</dbReference>
<dbReference type="SMART" id="SM00387">
    <property type="entry name" value="HATPase_c"/>
    <property type="match status" value="1"/>
</dbReference>
<name>A0A0E9NRN6_SAICN</name>
<evidence type="ECO:0000259" key="13">
    <source>
        <dbReference type="PROSITE" id="PS50110"/>
    </source>
</evidence>
<dbReference type="SMART" id="SM00065">
    <property type="entry name" value="GAF"/>
    <property type="match status" value="1"/>
</dbReference>
<dbReference type="SMART" id="SM00382">
    <property type="entry name" value="AAA"/>
    <property type="match status" value="1"/>
</dbReference>
<dbReference type="InterPro" id="IPR003594">
    <property type="entry name" value="HATPase_dom"/>
</dbReference>
<feature type="region of interest" description="Disordered" evidence="10">
    <location>
        <begin position="2322"/>
        <end position="2342"/>
    </location>
</feature>
<dbReference type="InterPro" id="IPR004358">
    <property type="entry name" value="Sig_transdc_His_kin-like_C"/>
</dbReference>
<evidence type="ECO:0000259" key="14">
    <source>
        <dbReference type="PROSITE" id="PS50113"/>
    </source>
</evidence>
<keyword evidence="6" id="KW-0418">Kinase</keyword>
<dbReference type="EMBL" id="BACD03000072">
    <property type="protein sequence ID" value="GAO52524.1"/>
    <property type="molecule type" value="Genomic_DNA"/>
</dbReference>
<evidence type="ECO:0000313" key="16">
    <source>
        <dbReference type="Proteomes" id="UP000033140"/>
    </source>
</evidence>
<dbReference type="SMART" id="SM00388">
    <property type="entry name" value="HisKA"/>
    <property type="match status" value="1"/>
</dbReference>
<keyword evidence="7" id="KW-0067">ATP-binding</keyword>
<dbReference type="EC" id="2.7.13.3" evidence="2"/>
<evidence type="ECO:0000256" key="9">
    <source>
        <dbReference type="PROSITE-ProRule" id="PRU00169"/>
    </source>
</evidence>
<feature type="compositionally biased region" description="Polar residues" evidence="10">
    <location>
        <begin position="2326"/>
        <end position="2342"/>
    </location>
</feature>
<dbReference type="Pfam" id="PF02518">
    <property type="entry name" value="HATPase_c"/>
    <property type="match status" value="1"/>
</dbReference>
<dbReference type="InterPro" id="IPR001789">
    <property type="entry name" value="Sig_transdc_resp-reg_receiver"/>
</dbReference>
<dbReference type="CDD" id="cd00082">
    <property type="entry name" value="HisKA"/>
    <property type="match status" value="1"/>
</dbReference>
<dbReference type="CDD" id="cd00130">
    <property type="entry name" value="PAS"/>
    <property type="match status" value="1"/>
</dbReference>
<dbReference type="InterPro" id="IPR005467">
    <property type="entry name" value="His_kinase_dom"/>
</dbReference>
<dbReference type="Pfam" id="PF13191">
    <property type="entry name" value="AAA_16"/>
    <property type="match status" value="1"/>
</dbReference>
<evidence type="ECO:0000256" key="3">
    <source>
        <dbReference type="ARBA" id="ARBA00022553"/>
    </source>
</evidence>
<evidence type="ECO:0000256" key="6">
    <source>
        <dbReference type="ARBA" id="ARBA00022777"/>
    </source>
</evidence>
<dbReference type="PRINTS" id="PR00344">
    <property type="entry name" value="BCTRLSENSOR"/>
</dbReference>
<feature type="domain" description="Protein kinase" evidence="11">
    <location>
        <begin position="57"/>
        <end position="359"/>
    </location>
</feature>
<dbReference type="Gene3D" id="1.10.287.130">
    <property type="match status" value="1"/>
</dbReference>
<dbReference type="SUPFAM" id="SSF52540">
    <property type="entry name" value="P-loop containing nucleoside triphosphate hydrolases"/>
    <property type="match status" value="1"/>
</dbReference>
<comment type="catalytic activity">
    <reaction evidence="1">
        <text>ATP + protein L-histidine = ADP + protein N-phospho-L-histidine.</text>
        <dbReference type="EC" id="2.7.13.3"/>
    </reaction>
</comment>
<dbReference type="GO" id="GO:0005524">
    <property type="term" value="F:ATP binding"/>
    <property type="evidence" value="ECO:0007669"/>
    <property type="project" value="UniProtKB-KW"/>
</dbReference>
<dbReference type="NCBIfam" id="TIGR00229">
    <property type="entry name" value="sensory_box"/>
    <property type="match status" value="1"/>
</dbReference>